<dbReference type="InterPro" id="IPR020568">
    <property type="entry name" value="Ribosomal_Su5_D2-typ_SF"/>
</dbReference>
<dbReference type="NCBIfam" id="NF011202">
    <property type="entry name" value="PRK14608.1"/>
    <property type="match status" value="1"/>
</dbReference>
<evidence type="ECO:0000256" key="5">
    <source>
        <dbReference type="ARBA" id="ARBA00022741"/>
    </source>
</evidence>
<dbReference type="InterPro" id="IPR004424">
    <property type="entry name" value="IspE"/>
</dbReference>
<dbReference type="GO" id="GO:0005524">
    <property type="term" value="F:ATP binding"/>
    <property type="evidence" value="ECO:0007669"/>
    <property type="project" value="UniProtKB-UniRule"/>
</dbReference>
<dbReference type="EC" id="2.7.1.148" evidence="2 10"/>
<keyword evidence="14" id="KW-1185">Reference proteome</keyword>
<dbReference type="Pfam" id="PF00288">
    <property type="entry name" value="GHMP_kinases_N"/>
    <property type="match status" value="1"/>
</dbReference>
<evidence type="ECO:0000256" key="7">
    <source>
        <dbReference type="ARBA" id="ARBA00022840"/>
    </source>
</evidence>
<evidence type="ECO:0000313" key="14">
    <source>
        <dbReference type="Proteomes" id="UP000309138"/>
    </source>
</evidence>
<dbReference type="GO" id="GO:0016114">
    <property type="term" value="P:terpenoid biosynthetic process"/>
    <property type="evidence" value="ECO:0007669"/>
    <property type="project" value="InterPro"/>
</dbReference>
<dbReference type="SUPFAM" id="SSF54211">
    <property type="entry name" value="Ribosomal protein S5 domain 2-like"/>
    <property type="match status" value="1"/>
</dbReference>
<dbReference type="HAMAP" id="MF_00061">
    <property type="entry name" value="IspE"/>
    <property type="match status" value="1"/>
</dbReference>
<dbReference type="PANTHER" id="PTHR43527:SF2">
    <property type="entry name" value="4-DIPHOSPHOCYTIDYL-2-C-METHYL-D-ERYTHRITOL KINASE, CHLOROPLASTIC"/>
    <property type="match status" value="1"/>
</dbReference>
<dbReference type="InterPro" id="IPR014721">
    <property type="entry name" value="Ribsml_uS5_D2-typ_fold_subgr"/>
</dbReference>
<keyword evidence="7 10" id="KW-0067">ATP-binding</keyword>
<evidence type="ECO:0000256" key="8">
    <source>
        <dbReference type="ARBA" id="ARBA00023229"/>
    </source>
</evidence>
<feature type="domain" description="GHMP kinase N-terminal" evidence="11">
    <location>
        <begin position="67"/>
        <end position="144"/>
    </location>
</feature>
<accession>A0A4U1L300</accession>
<keyword evidence="6 10" id="KW-0418">Kinase</keyword>
<gene>
    <name evidence="10" type="primary">ispE</name>
    <name evidence="13" type="ORF">FBR43_09760</name>
</gene>
<dbReference type="Pfam" id="PF08544">
    <property type="entry name" value="GHMP_kinases_C"/>
    <property type="match status" value="1"/>
</dbReference>
<dbReference type="OrthoDB" id="9809438at2"/>
<organism evidence="13 14">
    <name type="scientific">Sphingomonas baiyangensis</name>
    <dbReference type="NCBI Taxonomy" id="2572576"/>
    <lineage>
        <taxon>Bacteria</taxon>
        <taxon>Pseudomonadati</taxon>
        <taxon>Pseudomonadota</taxon>
        <taxon>Alphaproteobacteria</taxon>
        <taxon>Sphingomonadales</taxon>
        <taxon>Sphingomonadaceae</taxon>
        <taxon>Sphingomonas</taxon>
    </lineage>
</organism>
<dbReference type="EMBL" id="SWKR01000002">
    <property type="protein sequence ID" value="TKD51012.1"/>
    <property type="molecule type" value="Genomic_DNA"/>
</dbReference>
<dbReference type="Gene3D" id="3.30.230.10">
    <property type="match status" value="1"/>
</dbReference>
<keyword evidence="5 10" id="KW-0547">Nucleotide-binding</keyword>
<dbReference type="PANTHER" id="PTHR43527">
    <property type="entry name" value="4-DIPHOSPHOCYTIDYL-2-C-METHYL-D-ERYTHRITOL KINASE, CHLOROPLASTIC"/>
    <property type="match status" value="1"/>
</dbReference>
<keyword evidence="4 10" id="KW-0808">Transferase</keyword>
<evidence type="ECO:0000256" key="9">
    <source>
        <dbReference type="ARBA" id="ARBA00032554"/>
    </source>
</evidence>
<dbReference type="Gene3D" id="3.30.70.890">
    <property type="entry name" value="GHMP kinase, C-terminal domain"/>
    <property type="match status" value="1"/>
</dbReference>
<dbReference type="Proteomes" id="UP000309138">
    <property type="component" value="Unassembled WGS sequence"/>
</dbReference>
<dbReference type="SUPFAM" id="SSF55060">
    <property type="entry name" value="GHMP Kinase, C-terminal domain"/>
    <property type="match status" value="1"/>
</dbReference>
<evidence type="ECO:0000256" key="6">
    <source>
        <dbReference type="ARBA" id="ARBA00022777"/>
    </source>
</evidence>
<protein>
    <recommendedName>
        <fullName evidence="3 10">4-diphosphocytidyl-2-C-methyl-D-erythritol kinase</fullName>
        <shortName evidence="10">CMK</shortName>
        <ecNumber evidence="2 10">2.7.1.148</ecNumber>
    </recommendedName>
    <alternativeName>
        <fullName evidence="9 10">4-(cytidine-5'-diphospho)-2-C-methyl-D-erythritol kinase</fullName>
    </alternativeName>
</protein>
<feature type="active site" evidence="10">
    <location>
        <position position="137"/>
    </location>
</feature>
<comment type="catalytic activity">
    <reaction evidence="10">
        <text>4-CDP-2-C-methyl-D-erythritol + ATP = 4-CDP-2-C-methyl-D-erythritol 2-phosphate + ADP + H(+)</text>
        <dbReference type="Rhea" id="RHEA:18437"/>
        <dbReference type="ChEBI" id="CHEBI:15378"/>
        <dbReference type="ChEBI" id="CHEBI:30616"/>
        <dbReference type="ChEBI" id="CHEBI:57823"/>
        <dbReference type="ChEBI" id="CHEBI:57919"/>
        <dbReference type="ChEBI" id="CHEBI:456216"/>
        <dbReference type="EC" id="2.7.1.148"/>
    </reaction>
</comment>
<dbReference type="PIRSF" id="PIRSF010376">
    <property type="entry name" value="IspE"/>
    <property type="match status" value="1"/>
</dbReference>
<dbReference type="InterPro" id="IPR006204">
    <property type="entry name" value="GHMP_kinase_N_dom"/>
</dbReference>
<dbReference type="AlphaFoldDB" id="A0A4U1L300"/>
<comment type="pathway">
    <text evidence="10">Isoprenoid biosynthesis; isopentenyl diphosphate biosynthesis via DXP pathway; isopentenyl diphosphate from 1-deoxy-D-xylulose 5-phosphate: step 3/6.</text>
</comment>
<evidence type="ECO:0000256" key="10">
    <source>
        <dbReference type="HAMAP-Rule" id="MF_00061"/>
    </source>
</evidence>
<evidence type="ECO:0000313" key="13">
    <source>
        <dbReference type="EMBL" id="TKD51012.1"/>
    </source>
</evidence>
<evidence type="ECO:0000256" key="4">
    <source>
        <dbReference type="ARBA" id="ARBA00022679"/>
    </source>
</evidence>
<evidence type="ECO:0000259" key="12">
    <source>
        <dbReference type="Pfam" id="PF08544"/>
    </source>
</evidence>
<comment type="function">
    <text evidence="10">Catalyzes the phosphorylation of the position 2 hydroxy group of 4-diphosphocytidyl-2C-methyl-D-erythritol.</text>
</comment>
<name>A0A4U1L300_9SPHN</name>
<feature type="domain" description="GHMP kinase C-terminal" evidence="12">
    <location>
        <begin position="204"/>
        <end position="262"/>
    </location>
</feature>
<dbReference type="GO" id="GO:0050515">
    <property type="term" value="F:4-(cytidine 5'-diphospho)-2-C-methyl-D-erythritol kinase activity"/>
    <property type="evidence" value="ECO:0007669"/>
    <property type="project" value="UniProtKB-UniRule"/>
</dbReference>
<dbReference type="InterPro" id="IPR013750">
    <property type="entry name" value="GHMP_kinase_C_dom"/>
</dbReference>
<dbReference type="RefSeq" id="WP_136942959.1">
    <property type="nucleotide sequence ID" value="NZ_SWKR01000002.1"/>
</dbReference>
<dbReference type="GO" id="GO:0019288">
    <property type="term" value="P:isopentenyl diphosphate biosynthetic process, methylerythritol 4-phosphate pathway"/>
    <property type="evidence" value="ECO:0007669"/>
    <property type="project" value="UniProtKB-UniRule"/>
</dbReference>
<feature type="active site" evidence="10">
    <location>
        <position position="9"/>
    </location>
</feature>
<keyword evidence="8 10" id="KW-0414">Isoprene biosynthesis</keyword>
<evidence type="ECO:0000256" key="2">
    <source>
        <dbReference type="ARBA" id="ARBA00012052"/>
    </source>
</evidence>
<sequence>MIVEPAPAKINLALHVRARRADGYHTLETLFAFVADGDVLHLDPSGAPGLRITGPFAAGLSPDDPGNLVLCAEAAFRSQVAPVAPGAWLLDKRLPVASGIGGGSADAAAALRALARAHGVARDDPRLFAIAAALGSDVPACLLGRPALGRGRGERLDLLPPLPPLAVLLVNPLVPVSTAAVFARWDGVDRGALAHGAPLAVAIGGRNDLEPPARALAPAIDDVLALLAAQQGVLLARMSGSGATCFALFDHADDRASAARAVVASQPGWWCLETTLAAQPHVP</sequence>
<evidence type="ECO:0000256" key="3">
    <source>
        <dbReference type="ARBA" id="ARBA00017473"/>
    </source>
</evidence>
<dbReference type="UniPathway" id="UPA00056">
    <property type="reaction ID" value="UER00094"/>
</dbReference>
<proteinExistence type="inferred from homology"/>
<evidence type="ECO:0000256" key="1">
    <source>
        <dbReference type="ARBA" id="ARBA00009684"/>
    </source>
</evidence>
<feature type="binding site" evidence="10">
    <location>
        <begin position="95"/>
        <end position="105"/>
    </location>
    <ligand>
        <name>ATP</name>
        <dbReference type="ChEBI" id="CHEBI:30616"/>
    </ligand>
</feature>
<dbReference type="InterPro" id="IPR036554">
    <property type="entry name" value="GHMP_kinase_C_sf"/>
</dbReference>
<comment type="caution">
    <text evidence="13">The sequence shown here is derived from an EMBL/GenBank/DDBJ whole genome shotgun (WGS) entry which is preliminary data.</text>
</comment>
<comment type="similarity">
    <text evidence="1 10">Belongs to the GHMP kinase family. IspE subfamily.</text>
</comment>
<evidence type="ECO:0000259" key="11">
    <source>
        <dbReference type="Pfam" id="PF00288"/>
    </source>
</evidence>
<reference evidence="13 14" key="1">
    <citation type="submission" date="2019-04" db="EMBL/GenBank/DDBJ databases">
        <authorList>
            <person name="Yang Y."/>
            <person name="Wei D."/>
        </authorList>
    </citation>
    <scope>NUCLEOTIDE SEQUENCE [LARGE SCALE GENOMIC DNA]</scope>
    <source>
        <strain evidence="13 14">L-1-4w-11</strain>
    </source>
</reference>